<name>A0ABS9MV49_9BURK</name>
<protein>
    <submittedName>
        <fullName evidence="1">Uncharacterized protein</fullName>
    </submittedName>
</protein>
<accession>A0ABS9MV49</accession>
<gene>
    <name evidence="1" type="ORF">MAF45_10595</name>
</gene>
<dbReference type="EMBL" id="JAKNCT010000015">
    <property type="protein sequence ID" value="MCG5031883.1"/>
    <property type="molecule type" value="Genomic_DNA"/>
</dbReference>
<evidence type="ECO:0000313" key="2">
    <source>
        <dbReference type="Proteomes" id="UP001297600"/>
    </source>
</evidence>
<keyword evidence="2" id="KW-1185">Reference proteome</keyword>
<sequence>MENVTTKTETFFVEFDGPAFDKHEISAAALAQSLLALDGFSQQVAREIYGRNVQAELKVSGGFRPGSFIVDLCFQSTGALAAAVTAVRGVIDTVKDVVKLGKWAFGEKVDVEAKPNAAGEVRAINKFGQSININAGVVNIYSSMKTRTQLSRFTQTLDIDGVDKIKISGNKDSSPEEITKDDRKYFRHEEGIVLTDNETEVILEVIGPMLNGTPKGWTFSEGEDGITFTATVEDNDFLEDVKSRKIMIENGTSIRAVVRVVQRKNVRTKTDRTIVEVKEVIQPDATPKTN</sequence>
<proteinExistence type="predicted"/>
<evidence type="ECO:0000313" key="1">
    <source>
        <dbReference type="EMBL" id="MCG5031883.1"/>
    </source>
</evidence>
<reference evidence="1 2" key="1">
    <citation type="submission" date="2022-02" db="EMBL/GenBank/DDBJ databases">
        <title>Mesosutterella porci, a novel member of the family Sutterellaceae from pig feces.</title>
        <authorList>
            <person name="Wylensek D."/>
            <person name="Clavel T."/>
        </authorList>
    </citation>
    <scope>NUCLEOTIDE SEQUENCE [LARGE SCALE GENOMIC DNA]</scope>
    <source>
        <strain evidence="2">oilRF-744-wt-GAM-9</strain>
    </source>
</reference>
<organism evidence="1 2">
    <name type="scientific">Mesosutterella porci</name>
    <dbReference type="NCBI Taxonomy" id="2915351"/>
    <lineage>
        <taxon>Bacteria</taxon>
        <taxon>Pseudomonadati</taxon>
        <taxon>Pseudomonadota</taxon>
        <taxon>Betaproteobacteria</taxon>
        <taxon>Burkholderiales</taxon>
        <taxon>Sutterellaceae</taxon>
        <taxon>Mesosutterella</taxon>
    </lineage>
</organism>
<dbReference type="Proteomes" id="UP001297600">
    <property type="component" value="Unassembled WGS sequence"/>
</dbReference>
<comment type="caution">
    <text evidence="1">The sequence shown here is derived from an EMBL/GenBank/DDBJ whole genome shotgun (WGS) entry which is preliminary data.</text>
</comment>
<dbReference type="RefSeq" id="WP_237980511.1">
    <property type="nucleotide sequence ID" value="NZ_JAKNCT010000015.1"/>
</dbReference>